<reference evidence="1 2" key="1">
    <citation type="submission" date="2024-02" db="EMBL/GenBank/DDBJ databases">
        <authorList>
            <person name="Chen Y."/>
            <person name="Shah S."/>
            <person name="Dougan E. K."/>
            <person name="Thang M."/>
            <person name="Chan C."/>
        </authorList>
    </citation>
    <scope>NUCLEOTIDE SEQUENCE [LARGE SCALE GENOMIC DNA]</scope>
</reference>
<accession>A0ABP0HYN5</accession>
<gene>
    <name evidence="1" type="ORF">CCMP2556_LOCUS3545</name>
</gene>
<comment type="caution">
    <text evidence="1">The sequence shown here is derived from an EMBL/GenBank/DDBJ whole genome shotgun (WGS) entry which is preliminary data.</text>
</comment>
<dbReference type="EMBL" id="CAXAMN010001414">
    <property type="protein sequence ID" value="CAK8994189.1"/>
    <property type="molecule type" value="Genomic_DNA"/>
</dbReference>
<keyword evidence="2" id="KW-1185">Reference proteome</keyword>
<dbReference type="Proteomes" id="UP001642484">
    <property type="component" value="Unassembled WGS sequence"/>
</dbReference>
<name>A0ABP0HYN5_9DINO</name>
<evidence type="ECO:0000313" key="2">
    <source>
        <dbReference type="Proteomes" id="UP001642484"/>
    </source>
</evidence>
<proteinExistence type="predicted"/>
<sequence>MAARTLAPLALALLALALHGCGKDEVRGDAEGQCGAESCSAPGAGQKVNYGWLTRSSCPSIKGKFSSVPLDACHCIPKCQIISKTDNILTIKTYGSSDSSSSSKASGCTGSYTQETVDITATCPFNISEPIGKGPVRYVYNQTDDGPGVVFELFSSPACEDWTSLNMVAVTPLDVCTNGLQKWVCIDGKVTAYRFAATEAPCSGNTTIFAGPGRVGDCIAAGAQGALLKSGC</sequence>
<protein>
    <submittedName>
        <fullName evidence="1">Uncharacterized protein</fullName>
    </submittedName>
</protein>
<evidence type="ECO:0000313" key="1">
    <source>
        <dbReference type="EMBL" id="CAK8994189.1"/>
    </source>
</evidence>
<organism evidence="1 2">
    <name type="scientific">Durusdinium trenchii</name>
    <dbReference type="NCBI Taxonomy" id="1381693"/>
    <lineage>
        <taxon>Eukaryota</taxon>
        <taxon>Sar</taxon>
        <taxon>Alveolata</taxon>
        <taxon>Dinophyceae</taxon>
        <taxon>Suessiales</taxon>
        <taxon>Symbiodiniaceae</taxon>
        <taxon>Durusdinium</taxon>
    </lineage>
</organism>